<sequence>MNVAYYIVGVLAALWIGFSGYSLFSQQQFVVEPLEQYGVPRAWWNWLAMAKSAGALGLVVGFFVPVIGVAAAVGLILYFVGASATAIRARSYQTAVFPVLYLVPAAATLALQLAR</sequence>
<protein>
    <submittedName>
        <fullName evidence="6">Membrane protein</fullName>
    </submittedName>
</protein>
<dbReference type="InterPro" id="IPR032808">
    <property type="entry name" value="DoxX"/>
</dbReference>
<evidence type="ECO:0000256" key="4">
    <source>
        <dbReference type="ARBA" id="ARBA00023136"/>
    </source>
</evidence>
<dbReference type="Pfam" id="PF13564">
    <property type="entry name" value="DoxX_2"/>
    <property type="match status" value="1"/>
</dbReference>
<feature type="transmembrane region" description="Helical" evidence="5">
    <location>
        <begin position="55"/>
        <end position="80"/>
    </location>
</feature>
<dbReference type="OrthoDB" id="2629817at2"/>
<gene>
    <name evidence="6" type="ORF">NN4_14720</name>
</gene>
<dbReference type="RefSeq" id="WP_147129173.1">
    <property type="nucleotide sequence ID" value="NZ_BJXA01000006.1"/>
</dbReference>
<evidence type="ECO:0000256" key="2">
    <source>
        <dbReference type="ARBA" id="ARBA00022692"/>
    </source>
</evidence>
<feature type="transmembrane region" description="Helical" evidence="5">
    <location>
        <begin position="6"/>
        <end position="24"/>
    </location>
</feature>
<reference evidence="6 7" key="1">
    <citation type="submission" date="2019-07" db="EMBL/GenBank/DDBJ databases">
        <title>Whole genome shotgun sequence of Nocardia ninae NBRC 108245.</title>
        <authorList>
            <person name="Hosoyama A."/>
            <person name="Uohara A."/>
            <person name="Ohji S."/>
            <person name="Ichikawa N."/>
        </authorList>
    </citation>
    <scope>NUCLEOTIDE SEQUENCE [LARGE SCALE GENOMIC DNA]</scope>
    <source>
        <strain evidence="6 7">NBRC 108245</strain>
    </source>
</reference>
<keyword evidence="2 5" id="KW-0812">Transmembrane</keyword>
<dbReference type="AlphaFoldDB" id="A0A511M8G6"/>
<evidence type="ECO:0000313" key="7">
    <source>
        <dbReference type="Proteomes" id="UP000321424"/>
    </source>
</evidence>
<evidence type="ECO:0000256" key="1">
    <source>
        <dbReference type="ARBA" id="ARBA00004141"/>
    </source>
</evidence>
<comment type="subcellular location">
    <subcellularLocation>
        <location evidence="1">Membrane</location>
        <topology evidence="1">Multi-pass membrane protein</topology>
    </subcellularLocation>
</comment>
<comment type="caution">
    <text evidence="6">The sequence shown here is derived from an EMBL/GenBank/DDBJ whole genome shotgun (WGS) entry which is preliminary data.</text>
</comment>
<proteinExistence type="predicted"/>
<organism evidence="6 7">
    <name type="scientific">Nocardia ninae NBRC 108245</name>
    <dbReference type="NCBI Taxonomy" id="1210091"/>
    <lineage>
        <taxon>Bacteria</taxon>
        <taxon>Bacillati</taxon>
        <taxon>Actinomycetota</taxon>
        <taxon>Actinomycetes</taxon>
        <taxon>Mycobacteriales</taxon>
        <taxon>Nocardiaceae</taxon>
        <taxon>Nocardia</taxon>
    </lineage>
</organism>
<keyword evidence="4 5" id="KW-0472">Membrane</keyword>
<evidence type="ECO:0000256" key="3">
    <source>
        <dbReference type="ARBA" id="ARBA00022989"/>
    </source>
</evidence>
<dbReference type="GO" id="GO:0016020">
    <property type="term" value="C:membrane"/>
    <property type="evidence" value="ECO:0007669"/>
    <property type="project" value="UniProtKB-SubCell"/>
</dbReference>
<name>A0A511M8G6_9NOCA</name>
<dbReference type="Proteomes" id="UP000321424">
    <property type="component" value="Unassembled WGS sequence"/>
</dbReference>
<dbReference type="EMBL" id="BJXA01000006">
    <property type="protein sequence ID" value="GEM36953.1"/>
    <property type="molecule type" value="Genomic_DNA"/>
</dbReference>
<evidence type="ECO:0000256" key="5">
    <source>
        <dbReference type="SAM" id="Phobius"/>
    </source>
</evidence>
<feature type="transmembrane region" description="Helical" evidence="5">
    <location>
        <begin position="92"/>
        <end position="114"/>
    </location>
</feature>
<accession>A0A511M8G6</accession>
<evidence type="ECO:0000313" key="6">
    <source>
        <dbReference type="EMBL" id="GEM36953.1"/>
    </source>
</evidence>
<keyword evidence="3 5" id="KW-1133">Transmembrane helix</keyword>
<keyword evidence="7" id="KW-1185">Reference proteome</keyword>